<dbReference type="PROSITE" id="PS50110">
    <property type="entry name" value="RESPONSE_REGULATORY"/>
    <property type="match status" value="1"/>
</dbReference>
<dbReference type="Proteomes" id="UP001320159">
    <property type="component" value="Unassembled WGS sequence"/>
</dbReference>
<dbReference type="PANTHER" id="PTHR44591">
    <property type="entry name" value="STRESS RESPONSE REGULATOR PROTEIN 1"/>
    <property type="match status" value="1"/>
</dbReference>
<sequence>MAGEKILVVEDESIIALNLKNMLIGLGYNSAGIVSSGESAIKKATETKPDLVLMDIFLNGKMDGVEAAENIYKNLDIPVVYLTAYADEKTLQRAKATVPYGYLLKPFEENELYITIEIALYKHKMELKLKESEEKYRTLAEASTDGIFLKSFEGDILDCNIMACKMLGYTKEELTKFNMSDIIAPESAKKYPVLISDNKGLGNTFVESLVKKKNGLVFPVEVNTQIVNINGKQMAISYFRDITERKWMEERLKETMARHAAIVEAFDGLIYICSQNNDIEFMNQRLTERIGYNATGEKCYRVIFNQETICPWCRANQLSKDVSINGEFKDPRDGRDYRVISKRIDNPDGTMSTLVMLHEITGL</sequence>
<dbReference type="CDD" id="cd17534">
    <property type="entry name" value="REC_DC-like"/>
    <property type="match status" value="1"/>
</dbReference>
<dbReference type="SMART" id="SM00091">
    <property type="entry name" value="PAS"/>
    <property type="match status" value="1"/>
</dbReference>
<gene>
    <name evidence="6" type="ORF">CUJ83_11365</name>
</gene>
<feature type="domain" description="Response regulatory" evidence="3">
    <location>
        <begin position="5"/>
        <end position="120"/>
    </location>
</feature>
<dbReference type="SMART" id="SM00448">
    <property type="entry name" value="REC"/>
    <property type="match status" value="1"/>
</dbReference>
<dbReference type="PROSITE" id="PS50112">
    <property type="entry name" value="PAS"/>
    <property type="match status" value="1"/>
</dbReference>
<dbReference type="EMBL" id="PGCK01000009">
    <property type="protein sequence ID" value="MCD1295597.1"/>
    <property type="molecule type" value="Genomic_DNA"/>
</dbReference>
<feature type="domain" description="PAC" evidence="5">
    <location>
        <begin position="204"/>
        <end position="254"/>
    </location>
</feature>
<evidence type="ECO:0000259" key="4">
    <source>
        <dbReference type="PROSITE" id="PS50112"/>
    </source>
</evidence>
<organism evidence="6 7">
    <name type="scientific">Methanooceanicella nereidis</name>
    <dbReference type="NCBI Taxonomy" id="2052831"/>
    <lineage>
        <taxon>Archaea</taxon>
        <taxon>Methanobacteriati</taxon>
        <taxon>Methanobacteriota</taxon>
        <taxon>Stenosarchaea group</taxon>
        <taxon>Methanomicrobia</taxon>
        <taxon>Methanocellales</taxon>
        <taxon>Methanocellaceae</taxon>
        <taxon>Methanooceanicella</taxon>
    </lineage>
</organism>
<dbReference type="PROSITE" id="PS50113">
    <property type="entry name" value="PAC"/>
    <property type="match status" value="1"/>
</dbReference>
<dbReference type="Pfam" id="PF00072">
    <property type="entry name" value="Response_reg"/>
    <property type="match status" value="1"/>
</dbReference>
<dbReference type="Gene3D" id="3.30.450.20">
    <property type="entry name" value="PAS domain"/>
    <property type="match status" value="2"/>
</dbReference>
<dbReference type="AlphaFoldDB" id="A0AAP2REB1"/>
<dbReference type="CDD" id="cd00130">
    <property type="entry name" value="PAS"/>
    <property type="match status" value="1"/>
</dbReference>
<evidence type="ECO:0000256" key="1">
    <source>
        <dbReference type="ARBA" id="ARBA00022553"/>
    </source>
</evidence>
<dbReference type="NCBIfam" id="TIGR00229">
    <property type="entry name" value="sensory_box"/>
    <property type="match status" value="1"/>
</dbReference>
<dbReference type="SUPFAM" id="SSF55785">
    <property type="entry name" value="PYP-like sensor domain (PAS domain)"/>
    <property type="match status" value="2"/>
</dbReference>
<feature type="modified residue" description="4-aspartylphosphate" evidence="2">
    <location>
        <position position="55"/>
    </location>
</feature>
<evidence type="ECO:0000313" key="6">
    <source>
        <dbReference type="EMBL" id="MCD1295597.1"/>
    </source>
</evidence>
<name>A0AAP2REB1_9EURY</name>
<dbReference type="Pfam" id="PF13426">
    <property type="entry name" value="PAS_9"/>
    <property type="match status" value="1"/>
</dbReference>
<dbReference type="InterPro" id="IPR050595">
    <property type="entry name" value="Bact_response_regulator"/>
</dbReference>
<dbReference type="InterPro" id="IPR001789">
    <property type="entry name" value="Sig_transdc_resp-reg_receiver"/>
</dbReference>
<evidence type="ECO:0000256" key="2">
    <source>
        <dbReference type="PROSITE-ProRule" id="PRU00169"/>
    </source>
</evidence>
<evidence type="ECO:0000259" key="3">
    <source>
        <dbReference type="PROSITE" id="PS50110"/>
    </source>
</evidence>
<dbReference type="Gene3D" id="3.40.50.2300">
    <property type="match status" value="1"/>
</dbReference>
<dbReference type="RefSeq" id="WP_230742453.1">
    <property type="nucleotide sequence ID" value="NZ_PGCK01000009.1"/>
</dbReference>
<evidence type="ECO:0000313" key="7">
    <source>
        <dbReference type="Proteomes" id="UP001320159"/>
    </source>
</evidence>
<evidence type="ECO:0008006" key="8">
    <source>
        <dbReference type="Google" id="ProtNLM"/>
    </source>
</evidence>
<dbReference type="InterPro" id="IPR035965">
    <property type="entry name" value="PAS-like_dom_sf"/>
</dbReference>
<keyword evidence="1 2" id="KW-0597">Phosphoprotein</keyword>
<dbReference type="Pfam" id="PF13188">
    <property type="entry name" value="PAS_8"/>
    <property type="match status" value="1"/>
</dbReference>
<reference evidence="6 7" key="1">
    <citation type="submission" date="2017-11" db="EMBL/GenBank/DDBJ databases">
        <title>Isolation and Characterization of Family Methanocellaceae Species from Potential Methane Hydrate Area Offshore Southwestern Taiwan.</title>
        <authorList>
            <person name="Zhang W.-L."/>
            <person name="Chen W.-C."/>
            <person name="Lai M.-C."/>
            <person name="Chen S.-C."/>
        </authorList>
    </citation>
    <scope>NUCLEOTIDE SEQUENCE [LARGE SCALE GENOMIC DNA]</scope>
    <source>
        <strain evidence="6 7">CWC-04</strain>
    </source>
</reference>
<dbReference type="InterPro" id="IPR011006">
    <property type="entry name" value="CheY-like_superfamily"/>
</dbReference>
<evidence type="ECO:0000259" key="5">
    <source>
        <dbReference type="PROSITE" id="PS50113"/>
    </source>
</evidence>
<dbReference type="GO" id="GO:0000160">
    <property type="term" value="P:phosphorelay signal transduction system"/>
    <property type="evidence" value="ECO:0007669"/>
    <property type="project" value="InterPro"/>
</dbReference>
<dbReference type="InterPro" id="IPR000700">
    <property type="entry name" value="PAS-assoc_C"/>
</dbReference>
<dbReference type="SUPFAM" id="SSF52172">
    <property type="entry name" value="CheY-like"/>
    <property type="match status" value="1"/>
</dbReference>
<dbReference type="PANTHER" id="PTHR44591:SF3">
    <property type="entry name" value="RESPONSE REGULATORY DOMAIN-CONTAINING PROTEIN"/>
    <property type="match status" value="1"/>
</dbReference>
<keyword evidence="7" id="KW-1185">Reference proteome</keyword>
<comment type="caution">
    <text evidence="6">The sequence shown here is derived from an EMBL/GenBank/DDBJ whole genome shotgun (WGS) entry which is preliminary data.</text>
</comment>
<accession>A0AAP2REB1</accession>
<proteinExistence type="predicted"/>
<feature type="domain" description="PAS" evidence="4">
    <location>
        <begin position="132"/>
        <end position="187"/>
    </location>
</feature>
<dbReference type="InterPro" id="IPR000014">
    <property type="entry name" value="PAS"/>
</dbReference>
<protein>
    <recommendedName>
        <fullName evidence="8">PAS domain S-box-containing protein</fullName>
    </recommendedName>
</protein>